<protein>
    <submittedName>
        <fullName evidence="1">Uncharacterized protein</fullName>
    </submittedName>
</protein>
<dbReference type="EMBL" id="JAFJYC010000001">
    <property type="protein sequence ID" value="MBT9430984.1"/>
    <property type="molecule type" value="Genomic_DNA"/>
</dbReference>
<comment type="caution">
    <text evidence="1">The sequence shown here is derived from an EMBL/GenBank/DDBJ whole genome shotgun (WGS) entry which is preliminary data.</text>
</comment>
<dbReference type="RefSeq" id="WP_215668172.1">
    <property type="nucleotide sequence ID" value="NZ_JAFJYC010000001.1"/>
</dbReference>
<sequence length="181" mass="20693">MEKSINHEELDMTFSTRLRNKNFNYKQDEMPTMCDLLSAIKLRVPAIPIQPESKKLEEGDVLYLHYTGKDEGNRNFFNIIYAANSDALAFNIFIAEDGLAYYNNEVFELKYINGDFILNCCAIALRSPKKNKTTCDSFSSVDKKLFPVTIYPEAKRDVDDGDIFSCNIVGKKVQVVMFSIL</sequence>
<name>A0ABS5Y7M0_9GAMM</name>
<evidence type="ECO:0000313" key="2">
    <source>
        <dbReference type="Proteomes" id="UP000811282"/>
    </source>
</evidence>
<dbReference type="Proteomes" id="UP000811282">
    <property type="component" value="Unassembled WGS sequence"/>
</dbReference>
<reference evidence="1 2" key="1">
    <citation type="journal article" date="2021" name="Genome Biol. Evol.">
        <title>The evolution of interdependence in a four-way mealybug symbiosis.</title>
        <authorList>
            <person name="Garber A.I."/>
            <person name="Kupper M."/>
            <person name="Laetsch D.R."/>
            <person name="Weldon S.R."/>
            <person name="Ladinsky M.S."/>
            <person name="Bjorkman P.J."/>
            <person name="McCutcheon J.P."/>
        </authorList>
    </citation>
    <scope>NUCLEOTIDE SEQUENCE [LARGE SCALE GENOMIC DNA]</scope>
    <source>
        <strain evidence="1">SOD</strain>
    </source>
</reference>
<gene>
    <name evidence="1" type="ORF">JZM24_00170</name>
</gene>
<proteinExistence type="predicted"/>
<keyword evidence="2" id="KW-1185">Reference proteome</keyword>
<evidence type="ECO:0000313" key="1">
    <source>
        <dbReference type="EMBL" id="MBT9430984.1"/>
    </source>
</evidence>
<organism evidence="1 2">
    <name type="scientific">Candidatus Sodalis endolongispinus</name>
    <dbReference type="NCBI Taxonomy" id="2812662"/>
    <lineage>
        <taxon>Bacteria</taxon>
        <taxon>Pseudomonadati</taxon>
        <taxon>Pseudomonadota</taxon>
        <taxon>Gammaproteobacteria</taxon>
        <taxon>Enterobacterales</taxon>
        <taxon>Bruguierivoracaceae</taxon>
        <taxon>Sodalis</taxon>
    </lineage>
</organism>
<accession>A0ABS5Y7M0</accession>